<organism evidence="23">
    <name type="scientific">Chromera velia</name>
    <dbReference type="NCBI Taxonomy" id="505693"/>
    <lineage>
        <taxon>Eukaryota</taxon>
        <taxon>Sar</taxon>
        <taxon>Alveolata</taxon>
        <taxon>Colpodellida</taxon>
        <taxon>Chromeraceae</taxon>
        <taxon>Chromera</taxon>
    </lineage>
</organism>
<keyword evidence="6" id="KW-0148">Chlorophyll</keyword>
<evidence type="ECO:0000256" key="8">
    <source>
        <dbReference type="ARBA" id="ARBA00022692"/>
    </source>
</evidence>
<proteinExistence type="inferred from homology"/>
<dbReference type="PANTHER" id="PTHR30128:SF19">
    <property type="entry name" value="PHOTOSYSTEM I P700 CHLOROPHYLL A APOPROTEIN A1-RELATED"/>
    <property type="match status" value="1"/>
</dbReference>
<evidence type="ECO:0000256" key="19">
    <source>
        <dbReference type="ARBA" id="ARBA00026002"/>
    </source>
</evidence>
<evidence type="ECO:0000256" key="13">
    <source>
        <dbReference type="ARBA" id="ARBA00022989"/>
    </source>
</evidence>
<dbReference type="InterPro" id="IPR001280">
    <property type="entry name" value="PSI_PsaA/B"/>
</dbReference>
<feature type="transmembrane region" description="Helical" evidence="22">
    <location>
        <begin position="741"/>
        <end position="762"/>
    </location>
</feature>
<dbReference type="InterPro" id="IPR020586">
    <property type="entry name" value="PSI_PsaA/B_CS"/>
</dbReference>
<dbReference type="Gene3D" id="1.20.1130.10">
    <property type="entry name" value="Photosystem I PsaA/PsaB"/>
    <property type="match status" value="2"/>
</dbReference>
<dbReference type="RefSeq" id="YP_003795270.2">
    <property type="nucleotide sequence ID" value="NC_014340.2"/>
</dbReference>
<evidence type="ECO:0000256" key="21">
    <source>
        <dbReference type="SAM" id="MobiDB-lite"/>
    </source>
</evidence>
<reference evidence="23" key="2">
    <citation type="submission" date="2013-03" db="EMBL/GenBank/DDBJ databases">
        <title>Split photosystem protein, linear topology, and growth of structural complexity in the recombination-driven plastid genome of Chromera velia.</title>
        <authorList>
            <person name="Janouskovec J."/>
            <person name="Sobotka R."/>
            <person name="Lai D.-H."/>
            <person name="Flegontov P."/>
            <person name="Konik P."/>
            <person name="Komenda J."/>
            <person name="Ali S."/>
            <person name="Prasil O."/>
            <person name="Pain A."/>
            <person name="Obornik M."/>
            <person name="Lukes J."/>
            <person name="Keeling P.J."/>
        </authorList>
    </citation>
    <scope>NUCLEOTIDE SEQUENCE</scope>
    <source>
        <strain evidence="23">CCMP2878</strain>
    </source>
</reference>
<evidence type="ECO:0000256" key="3">
    <source>
        <dbReference type="ARBA" id="ARBA00013197"/>
    </source>
</evidence>
<evidence type="ECO:0000256" key="22">
    <source>
        <dbReference type="SAM" id="Phobius"/>
    </source>
</evidence>
<comment type="catalytic activity">
    <reaction evidence="20">
        <text>reduced [plastocyanin] + hnu + oxidized [2Fe-2S]-[ferredoxin] = oxidized [plastocyanin] + reduced [2Fe-2S]-[ferredoxin]</text>
        <dbReference type="Rhea" id="RHEA:30407"/>
        <dbReference type="Rhea" id="RHEA-COMP:10000"/>
        <dbReference type="Rhea" id="RHEA-COMP:10001"/>
        <dbReference type="Rhea" id="RHEA-COMP:10039"/>
        <dbReference type="Rhea" id="RHEA-COMP:10040"/>
        <dbReference type="ChEBI" id="CHEBI:29036"/>
        <dbReference type="ChEBI" id="CHEBI:30212"/>
        <dbReference type="ChEBI" id="CHEBI:33737"/>
        <dbReference type="ChEBI" id="CHEBI:33738"/>
        <dbReference type="ChEBI" id="CHEBI:49552"/>
        <dbReference type="EC" id="1.97.1.12"/>
    </reaction>
</comment>
<evidence type="ECO:0000256" key="4">
    <source>
        <dbReference type="ARBA" id="ARBA00022448"/>
    </source>
</evidence>
<reference evidence="23" key="1">
    <citation type="journal article" date="2010" name="Proc. Natl. Acad. Sci. U.S.A.">
        <title>A common red algal origin of the apicomplexan, dinoflagellate, and heterokont plastids.</title>
        <authorList>
            <person name="Janouskovec J."/>
            <person name="Horak A."/>
            <person name="Obornik M."/>
            <person name="Lukes J."/>
            <person name="Keeling P.J."/>
        </authorList>
    </citation>
    <scope>NUCLEOTIDE SEQUENCE</scope>
    <source>
        <strain evidence="23">CCMP2878</strain>
    </source>
</reference>
<dbReference type="EC" id="1.97.1.12" evidence="3"/>
<name>D9IXI4_9ALVE</name>
<dbReference type="AlphaFoldDB" id="D9IXI4"/>
<keyword evidence="11" id="KW-0460">Magnesium</keyword>
<feature type="transmembrane region" description="Helical" evidence="22">
    <location>
        <begin position="782"/>
        <end position="803"/>
    </location>
</feature>
<dbReference type="GeneID" id="9480897"/>
<dbReference type="EMBL" id="HM222967">
    <property type="protein sequence ID" value="ADJ66512.2"/>
    <property type="molecule type" value="Genomic_DNA"/>
</dbReference>
<dbReference type="GO" id="GO:0009522">
    <property type="term" value="C:photosystem I"/>
    <property type="evidence" value="ECO:0007669"/>
    <property type="project" value="UniProtKB-KW"/>
</dbReference>
<feature type="transmembrane region" description="Helical" evidence="22">
    <location>
        <begin position="829"/>
        <end position="849"/>
    </location>
</feature>
<feature type="compositionally biased region" description="Basic and acidic residues" evidence="21">
    <location>
        <begin position="297"/>
        <end position="314"/>
    </location>
</feature>
<feature type="transmembrane region" description="Helical" evidence="22">
    <location>
        <begin position="1053"/>
        <end position="1073"/>
    </location>
</feature>
<protein>
    <recommendedName>
        <fullName evidence="3">photosystem I</fullName>
        <ecNumber evidence="3">1.97.1.12</ecNumber>
    </recommendedName>
</protein>
<keyword evidence="10" id="KW-0603">Photosystem I</keyword>
<keyword evidence="12" id="KW-0249">Electron transport</keyword>
<feature type="transmembrane region" description="Helical" evidence="22">
    <location>
        <begin position="984"/>
        <end position="1004"/>
    </location>
</feature>
<gene>
    <name evidence="23" type="primary">psaB</name>
</gene>
<keyword evidence="17" id="KW-0411">Iron-sulfur</keyword>
<evidence type="ECO:0000256" key="12">
    <source>
        <dbReference type="ARBA" id="ARBA00022982"/>
    </source>
</evidence>
<dbReference type="GO" id="GO:0051539">
    <property type="term" value="F:4 iron, 4 sulfur cluster binding"/>
    <property type="evidence" value="ECO:0007669"/>
    <property type="project" value="UniProtKB-KW"/>
</dbReference>
<evidence type="ECO:0000256" key="1">
    <source>
        <dbReference type="ARBA" id="ARBA00004454"/>
    </source>
</evidence>
<dbReference type="PANTHER" id="PTHR30128">
    <property type="entry name" value="OUTER MEMBRANE PROTEIN, OMPA-RELATED"/>
    <property type="match status" value="1"/>
</dbReference>
<feature type="transmembrane region" description="Helical" evidence="22">
    <location>
        <begin position="1115"/>
        <end position="1135"/>
    </location>
</feature>
<comment type="subunit">
    <text evidence="19">The PsaA/B heterodimer binds the P700 chlorophyll special pair and subsequent electron acceptors. PSI consists of a core antenna complex that captures photons, and an electron transfer chain that converts photonic excitation into a charge separation. The eukaryotic PSI reaction center is composed of at least 11 subunits.</text>
</comment>
<keyword evidence="13 22" id="KW-1133">Transmembrane helix</keyword>
<dbReference type="GO" id="GO:0046872">
    <property type="term" value="F:metal ion binding"/>
    <property type="evidence" value="ECO:0007669"/>
    <property type="project" value="UniProtKB-KW"/>
</dbReference>
<dbReference type="GO" id="GO:0009535">
    <property type="term" value="C:chloroplast thylakoid membrane"/>
    <property type="evidence" value="ECO:0007669"/>
    <property type="project" value="UniProtKB-SubCell"/>
</dbReference>
<keyword evidence="23" id="KW-0150">Chloroplast</keyword>
<keyword evidence="16" id="KW-0408">Iron</keyword>
<dbReference type="Pfam" id="PF00223">
    <property type="entry name" value="PsaA_PsaB"/>
    <property type="match status" value="2"/>
</dbReference>
<dbReference type="GO" id="GO:0016168">
    <property type="term" value="F:chlorophyll binding"/>
    <property type="evidence" value="ECO:0007669"/>
    <property type="project" value="UniProtKB-KW"/>
</dbReference>
<keyword evidence="15" id="KW-0560">Oxidoreductase</keyword>
<evidence type="ECO:0000256" key="10">
    <source>
        <dbReference type="ARBA" id="ARBA00022836"/>
    </source>
</evidence>
<keyword evidence="14" id="KW-0157">Chromophore</keyword>
<feature type="transmembrane region" description="Helical" evidence="22">
    <location>
        <begin position="925"/>
        <end position="943"/>
    </location>
</feature>
<feature type="transmembrane region" description="Helical" evidence="22">
    <location>
        <begin position="363"/>
        <end position="382"/>
    </location>
</feature>
<evidence type="ECO:0000256" key="17">
    <source>
        <dbReference type="ARBA" id="ARBA00023014"/>
    </source>
</evidence>
<evidence type="ECO:0000256" key="7">
    <source>
        <dbReference type="ARBA" id="ARBA00022531"/>
    </source>
</evidence>
<feature type="transmembrane region" description="Helical" evidence="22">
    <location>
        <begin position="458"/>
        <end position="478"/>
    </location>
</feature>
<dbReference type="GO" id="GO:0015979">
    <property type="term" value="P:photosynthesis"/>
    <property type="evidence" value="ECO:0007669"/>
    <property type="project" value="UniProtKB-KW"/>
</dbReference>
<keyword evidence="9" id="KW-0479">Metal-binding</keyword>
<dbReference type="PROSITE" id="PS00419">
    <property type="entry name" value="PHOTOSYSTEM_I_PSAAB"/>
    <property type="match status" value="1"/>
</dbReference>
<evidence type="ECO:0000256" key="11">
    <source>
        <dbReference type="ARBA" id="ARBA00022842"/>
    </source>
</evidence>
<dbReference type="SUPFAM" id="SSF81558">
    <property type="entry name" value="Photosystem I subunits PsaA/PsaB"/>
    <property type="match status" value="2"/>
</dbReference>
<evidence type="ECO:0000256" key="9">
    <source>
        <dbReference type="ARBA" id="ARBA00022723"/>
    </source>
</evidence>
<feature type="region of interest" description="Disordered" evidence="21">
    <location>
        <begin position="286"/>
        <end position="318"/>
    </location>
</feature>
<keyword evidence="5" id="KW-0004">4Fe-4S</keyword>
<dbReference type="GO" id="GO:0016491">
    <property type="term" value="F:oxidoreductase activity"/>
    <property type="evidence" value="ECO:0007669"/>
    <property type="project" value="UniProtKB-KW"/>
</dbReference>
<evidence type="ECO:0000256" key="15">
    <source>
        <dbReference type="ARBA" id="ARBA00023002"/>
    </source>
</evidence>
<keyword evidence="23" id="KW-0934">Plastid</keyword>
<evidence type="ECO:0000256" key="2">
    <source>
        <dbReference type="ARBA" id="ARBA00010598"/>
    </source>
</evidence>
<geneLocation type="chloroplast" evidence="23"/>
<feature type="transmembrane region" description="Helical" evidence="22">
    <location>
        <begin position="552"/>
        <end position="569"/>
    </location>
</feature>
<comment type="subcellular location">
    <subcellularLocation>
        <location evidence="1">Plastid</location>
        <location evidence="1">Chloroplast thylakoid membrane</location>
        <topology evidence="1">Multi-pass membrane protein</topology>
    </subcellularLocation>
</comment>
<accession>D9IXI4</accession>
<comment type="similarity">
    <text evidence="2">Belongs to the PsaA/PsaB family.</text>
</comment>
<sequence>MWSLEQMRDEVYEFSKKGFRKTFNLVVSEPSHTAIMPKENSILTFRFTDGEEVPPSDGRLGEVSPHNGEEAKISRDHVQANLRIEQTRVGSRYVLSVSPLSNPTGDKDSHHHQFWLPEELVKKITFFRDKEDSVGITIAAIPPKDYLESRLYSKTESEVPSPDGQEGEVPPQAEAKFRIIKTTEGPYSVLKAYPPNQVNPGTFRLPSFLLGNRDFQVGLNEKNEPFLDMFLYTPILVIWGSLGGKLPPQEWEVGGWSWDYVPQVLWPNSRTRFVLTNEGPNQLTILVGSQQGPKSEPTTKDPKSDPDKKKDGPWFRKSKGKDITVTSELSTTQRLWNRLSQVNDFPSTMPEGNVIVQIFRSHLVQLALILFWAAGILTLSTYQGNFTQWELLPTKIRPVAHQIWDPHFGDALSRIYSDFWSNKTVGEGASSTWSSLNYLTCGLFNWWFTIGFRSTEDLLNAALGCFLGGIFLLVLQILGPVSPEWPTPVSQWTSKSVLSLGFSRELWGEIPGFDVKEDANDSDMEANLSPNWSLSVQGLIWTNQLFLGSFKLFNLSSAYLSFALIAPLFKYFINLYFLKDLLYFAGCGSLSWSGHLIHIAIPESRGIHVRGDNLLTTLPHPNGIVPLLTGDLQAYAQAPDSSTHVFGTPVGSGTAMLTFSGNIYQNTSQIFPLTDVAHHHLAIGVLFLIIDGTLRILNLGNLGLLFSSANRYSAFQMWNSNTGEFIQSIIYMFSSSLHFRLAVNLSVFSTLSSLTAQHIYALPVYAYLNQDFLSQAALYVHHQYIAGLLIMGGFVHGTLFLIYDYQQNSIWDRIFFSAVFKFLDNKLNIILWLSWITFFLGFHTLGLYVHNDVVTAFGHSERQILLQPVFAQLIQTASGKNIYYPDFVKLFYPLNQRDPRFLNGWLETINNLKVSPFLNVGPGDFLVHHAIALGLHTTVLILIKGAIDSRGSRFMPDKQAFGYTFPCDGPGRGGTCDISAWDSFYLAMFWMLNTIGWVTFYWHWKHLALWGGTNRLFDESSVCLMGWLRDYLWLNSSKLIYGYTSETVSINSVWAWAFLLGHLVWATGFMFLISWRGYWQELIETLVWAHERTPIANLFQWADTPVALSILQARFVGLVHFTVGYILTYAAFLLASTPV</sequence>
<evidence type="ECO:0000313" key="23">
    <source>
        <dbReference type="EMBL" id="ADJ66512.2"/>
    </source>
</evidence>
<keyword evidence="7" id="KW-0602">Photosynthesis</keyword>
<keyword evidence="8 22" id="KW-0812">Transmembrane</keyword>
<keyword evidence="18 22" id="KW-0472">Membrane</keyword>
<dbReference type="InterPro" id="IPR036408">
    <property type="entry name" value="PSI_PsaA/B_sf"/>
</dbReference>
<evidence type="ECO:0000256" key="20">
    <source>
        <dbReference type="ARBA" id="ARBA00048912"/>
    </source>
</evidence>
<evidence type="ECO:0000256" key="16">
    <source>
        <dbReference type="ARBA" id="ARBA00023004"/>
    </source>
</evidence>
<evidence type="ECO:0000256" key="5">
    <source>
        <dbReference type="ARBA" id="ARBA00022485"/>
    </source>
</evidence>
<evidence type="ECO:0000256" key="6">
    <source>
        <dbReference type="ARBA" id="ARBA00022494"/>
    </source>
</evidence>
<keyword evidence="4" id="KW-0813">Transport</keyword>
<evidence type="ECO:0000256" key="14">
    <source>
        <dbReference type="ARBA" id="ARBA00022991"/>
    </source>
</evidence>
<evidence type="ECO:0000256" key="18">
    <source>
        <dbReference type="ARBA" id="ARBA00023136"/>
    </source>
</evidence>